<evidence type="ECO:0000313" key="3">
    <source>
        <dbReference type="EMBL" id="KAK8834371.1"/>
    </source>
</evidence>
<evidence type="ECO:0000256" key="1">
    <source>
        <dbReference type="SAM" id="Coils"/>
    </source>
</evidence>
<dbReference type="Proteomes" id="UP001470230">
    <property type="component" value="Unassembled WGS sequence"/>
</dbReference>
<feature type="region of interest" description="Disordered" evidence="2">
    <location>
        <begin position="1"/>
        <end position="25"/>
    </location>
</feature>
<dbReference type="EMBL" id="JAPFFF010000421">
    <property type="protein sequence ID" value="KAK8834371.1"/>
    <property type="molecule type" value="Genomic_DNA"/>
</dbReference>
<accession>A0ABR2GKK8</accession>
<comment type="caution">
    <text evidence="3">The sequence shown here is derived from an EMBL/GenBank/DDBJ whole genome shotgun (WGS) entry which is preliminary data.</text>
</comment>
<evidence type="ECO:0000313" key="4">
    <source>
        <dbReference type="Proteomes" id="UP001470230"/>
    </source>
</evidence>
<keyword evidence="4" id="KW-1185">Reference proteome</keyword>
<organism evidence="3 4">
    <name type="scientific">Tritrichomonas musculus</name>
    <dbReference type="NCBI Taxonomy" id="1915356"/>
    <lineage>
        <taxon>Eukaryota</taxon>
        <taxon>Metamonada</taxon>
        <taxon>Parabasalia</taxon>
        <taxon>Tritrichomonadida</taxon>
        <taxon>Tritrichomonadidae</taxon>
        <taxon>Tritrichomonas</taxon>
    </lineage>
</organism>
<name>A0ABR2GKK8_9EUKA</name>
<evidence type="ECO:0000256" key="2">
    <source>
        <dbReference type="SAM" id="MobiDB-lite"/>
    </source>
</evidence>
<reference evidence="3 4" key="1">
    <citation type="submission" date="2024-04" db="EMBL/GenBank/DDBJ databases">
        <title>Tritrichomonas musculus Genome.</title>
        <authorList>
            <person name="Alves-Ferreira E."/>
            <person name="Grigg M."/>
            <person name="Lorenzi H."/>
            <person name="Galac M."/>
        </authorList>
    </citation>
    <scope>NUCLEOTIDE SEQUENCE [LARGE SCALE GENOMIC DNA]</scope>
    <source>
        <strain evidence="3 4">EAF2021</strain>
    </source>
</reference>
<proteinExistence type="predicted"/>
<sequence>MAGRPRGTAKTKRAKISDCNNPTKSSQTISTPICLRCGINGKPNSFHMTHNPIYFYNMGKLPYCKECINEMFEELCKKYGDTKLAIYYFCRKIDLFYDEKLFDGALKKSLSQNIPLALSYIIIYNSFKFNSGYGSNFGESSSFLDIDILERKYREGAVTINGNVIENPEVEKDEDVASRKDCINMLGYDPFTSYSTIERKFLFNSLVRFLDDATLEDPFKRLIVIEIVKTLGQIEKINVAFTSMMASSDNIEDNAHKISTLVASKEKLYTSCLRLAKDNGISVSYNTKKSKGAGTLSGIVKELGEIGLRDAKVNLYDVRTSEAMKQVADISNKSIIDQINLQESELWEMIKELREIRVSLESKIAELEENLRLEKVKNKDNETIISQMEEYIKKQKEEYDKLSRSKYQRA</sequence>
<protein>
    <submittedName>
        <fullName evidence="3">Uncharacterized protein</fullName>
    </submittedName>
</protein>
<feature type="coiled-coil region" evidence="1">
    <location>
        <begin position="350"/>
        <end position="405"/>
    </location>
</feature>
<keyword evidence="1" id="KW-0175">Coiled coil</keyword>
<gene>
    <name evidence="3" type="ORF">M9Y10_031335</name>
</gene>